<comment type="similarity">
    <text evidence="1">Belongs to the TCAF family.</text>
</comment>
<dbReference type="FunFam" id="3.40.390.80:FF:000001">
    <property type="entry name" value="TRPM8 channel-associated factor 1"/>
    <property type="match status" value="1"/>
</dbReference>
<dbReference type="GO" id="GO:0005886">
    <property type="term" value="C:plasma membrane"/>
    <property type="evidence" value="ECO:0007669"/>
    <property type="project" value="TreeGrafter"/>
</dbReference>
<dbReference type="FunFam" id="1.10.390.30:FF:000001">
    <property type="entry name" value="TRPM8 channel-associated factor 1"/>
    <property type="match status" value="1"/>
</dbReference>
<dbReference type="Gene3D" id="3.40.390.80">
    <property type="entry name" value="Peptidase M60, enhancin-like domain 2"/>
    <property type="match status" value="1"/>
</dbReference>
<accession>A0AAV3B878</accession>
<dbReference type="InterPro" id="IPR051244">
    <property type="entry name" value="TCAF"/>
</dbReference>
<evidence type="ECO:0000313" key="3">
    <source>
        <dbReference type="EMBL" id="DBA31493.1"/>
    </source>
</evidence>
<sequence>MATSSGNMTANEDYRSLVKGLCSLEFSGDSIPCQLLLTGDTAFPLLVTTAQHVLLAASKYGKGKIVVMSHESYLNQPQFMEFLKNAISWLKPSSEALIGVNSRLDHLAQTLSCSGHRVEKVSGLKKDLGVFCTIGYDDSQAQDIVQFLREGGGVLVGAQAWHWSHCHKQENVLCNFPGNKITSVAGIYFTDQYGEKGNFCVSENIPWSPMYKDVNFSADLKHLMQGISNLDISGQSVPSELLLHGPLTFPIGLSNNNQCFFGAAYYGRGRVVVGTHEGYLFKPELKTFILNAISWLDNGKNGKIGVKQLGNLLSVLQKEGLPCVASDLIPNLSVYCCNSYSDAEAEKIQQFVAEGGGLLIAGHAWYWSYSNPNVLSQYPGNKILNKFGISILGGTVKQGVYKALDPKAIDSTYHFPRAVCQLLGDLKCGVELKPPLSTWLGRLRQDVSTYMKLPASPLTSSLQEELVHLVQGCHLPNVSKQCPVQSCSKEAFIMCLAQDISCLDCHDHGEDHTDLLNQHPVTVQIDATNPGDDAWRSTGLFLSPGKTAILMFPASTAGKGLQVQVGCHSDNLSNAKEFCRAPVVIKKKDVCGEQMKISCIWGGLLYIIVKAKSQLGLIPVKVYGAEPAPTFIKGQTSLSSWQQTIRNYPAPWAELITENIILTVPSEAIRSLEDPEALMSLWDTVMAAIADLAAIPKKFPRPERIVTDVQISCGWMHSGYPIMCHLQSATEFTNVEHIKKNGFWGPIHELGHNEQRGNWEFPPHTTEATCNLWSVYVHETVLNIPRNQAHPALKPKDRETRIQQYLKNGAKLEDWNVWTALETYLQLQEGFGWDPFKHLFAEYQTLSNAGKSNKDKMNLWAEKFSQAVNRNLIPFFKSWGWPIEETTSQKLSALPVWEDDPMKKYPSNP</sequence>
<dbReference type="SUPFAM" id="SSF52317">
    <property type="entry name" value="Class I glutamine amidotransferase-like"/>
    <property type="match status" value="1"/>
</dbReference>
<dbReference type="InterPro" id="IPR035423">
    <property type="entry name" value="M60-like_N"/>
</dbReference>
<gene>
    <name evidence="3" type="ORF">GDO54_007330</name>
</gene>
<evidence type="ECO:0000259" key="2">
    <source>
        <dbReference type="PROSITE" id="PS51723"/>
    </source>
</evidence>
<dbReference type="InterPro" id="IPR031161">
    <property type="entry name" value="Peptidase_M60_dom"/>
</dbReference>
<dbReference type="InterPro" id="IPR042279">
    <property type="entry name" value="Pep_M60_3"/>
</dbReference>
<organism evidence="3 4">
    <name type="scientific">Pyxicephalus adspersus</name>
    <name type="common">African bullfrog</name>
    <dbReference type="NCBI Taxonomy" id="30357"/>
    <lineage>
        <taxon>Eukaryota</taxon>
        <taxon>Metazoa</taxon>
        <taxon>Chordata</taxon>
        <taxon>Craniata</taxon>
        <taxon>Vertebrata</taxon>
        <taxon>Euteleostomi</taxon>
        <taxon>Amphibia</taxon>
        <taxon>Batrachia</taxon>
        <taxon>Anura</taxon>
        <taxon>Neobatrachia</taxon>
        <taxon>Ranoidea</taxon>
        <taxon>Pyxicephalidae</taxon>
        <taxon>Pyxicephalinae</taxon>
        <taxon>Pyxicephalus</taxon>
    </lineage>
</organism>
<dbReference type="Pfam" id="PF17291">
    <property type="entry name" value="M60-like_N"/>
    <property type="match status" value="1"/>
</dbReference>
<dbReference type="PANTHER" id="PTHR15730:SF5">
    <property type="entry name" value="SI:CH211-210B2.2-RELATED"/>
    <property type="match status" value="1"/>
</dbReference>
<dbReference type="Proteomes" id="UP001181693">
    <property type="component" value="Unassembled WGS sequence"/>
</dbReference>
<dbReference type="InterPro" id="IPR029062">
    <property type="entry name" value="Class_I_gatase-like"/>
</dbReference>
<dbReference type="AlphaFoldDB" id="A0AAV3B878"/>
<dbReference type="GO" id="GO:0044325">
    <property type="term" value="F:transmembrane transporter binding"/>
    <property type="evidence" value="ECO:0007669"/>
    <property type="project" value="TreeGrafter"/>
</dbReference>
<dbReference type="SMART" id="SM01276">
    <property type="entry name" value="M60-like"/>
    <property type="match status" value="1"/>
</dbReference>
<evidence type="ECO:0000313" key="4">
    <source>
        <dbReference type="Proteomes" id="UP001181693"/>
    </source>
</evidence>
<proteinExistence type="inferred from homology"/>
<dbReference type="GO" id="GO:0090314">
    <property type="term" value="P:positive regulation of protein targeting to membrane"/>
    <property type="evidence" value="ECO:0007669"/>
    <property type="project" value="TreeGrafter"/>
</dbReference>
<name>A0AAV3B878_PYXAD</name>
<dbReference type="PROSITE" id="PS51723">
    <property type="entry name" value="PEPTIDASE_M60"/>
    <property type="match status" value="1"/>
</dbReference>
<dbReference type="Pfam" id="PF13402">
    <property type="entry name" value="Peptidase_M60"/>
    <property type="match status" value="1"/>
</dbReference>
<reference evidence="3" key="1">
    <citation type="thesis" date="2020" institute="ProQuest LLC" country="789 East Eisenhower Parkway, Ann Arbor, MI, USA">
        <title>Comparative Genomics and Chromosome Evolution.</title>
        <authorList>
            <person name="Mudd A.B."/>
        </authorList>
    </citation>
    <scope>NUCLEOTIDE SEQUENCE</scope>
    <source>
        <strain evidence="3">1538</strain>
        <tissue evidence="3">Blood</tissue>
    </source>
</reference>
<feature type="domain" description="Peptidase M60" evidence="2">
    <location>
        <begin position="533"/>
        <end position="832"/>
    </location>
</feature>
<dbReference type="Gene3D" id="1.10.390.30">
    <property type="entry name" value="Peptidase M60, enhancin-like domain 3"/>
    <property type="match status" value="1"/>
</dbReference>
<evidence type="ECO:0000256" key="1">
    <source>
        <dbReference type="ARBA" id="ARBA00009770"/>
    </source>
</evidence>
<dbReference type="EMBL" id="DYDO01000002">
    <property type="protein sequence ID" value="DBA31493.1"/>
    <property type="molecule type" value="Genomic_DNA"/>
</dbReference>
<keyword evidence="4" id="KW-1185">Reference proteome</keyword>
<comment type="caution">
    <text evidence="3">The sequence shown here is derived from an EMBL/GenBank/DDBJ whole genome shotgun (WGS) entry which is preliminary data.</text>
</comment>
<protein>
    <recommendedName>
        <fullName evidence="2">Peptidase M60 domain-containing protein</fullName>
    </recommendedName>
</protein>
<dbReference type="PANTHER" id="PTHR15730">
    <property type="entry name" value="EXPERIMENTAL AUTOIMMUNE PROSTATITIS ANTIGEN 2-RELATED"/>
    <property type="match status" value="1"/>
</dbReference>